<evidence type="ECO:0000259" key="1">
    <source>
        <dbReference type="Pfam" id="PF11817"/>
    </source>
</evidence>
<organism evidence="2 3">
    <name type="scientific">Candida parapsilosis</name>
    <name type="common">Yeast</name>
    <dbReference type="NCBI Taxonomy" id="5480"/>
    <lineage>
        <taxon>Eukaryota</taxon>
        <taxon>Fungi</taxon>
        <taxon>Dikarya</taxon>
        <taxon>Ascomycota</taxon>
        <taxon>Saccharomycotina</taxon>
        <taxon>Pichiomycetes</taxon>
        <taxon>Debaryomycetaceae</taxon>
        <taxon>Candida/Lodderomyces clade</taxon>
        <taxon>Candida</taxon>
    </lineage>
</organism>
<protein>
    <submittedName>
        <fullName evidence="2">Foie gras liver health 1 family protein</fullName>
    </submittedName>
</protein>
<dbReference type="Proteomes" id="UP000590412">
    <property type="component" value="Unassembled WGS sequence"/>
</dbReference>
<reference evidence="2" key="1">
    <citation type="submission" date="2020-03" db="EMBL/GenBank/DDBJ databases">
        <title>FDA dAtabase for Regulatory Grade micrObial Sequences (FDA-ARGOS): Supporting development and validation of Infectious Disease Dx tests.</title>
        <authorList>
            <person name="Campos J."/>
            <person name="Goldberg B."/>
            <person name="Tallon L."/>
            <person name="Sadzewicz L."/>
            <person name="Vavikolanu K."/>
            <person name="Mehta A."/>
            <person name="Aluvathingal J."/>
            <person name="Nadendla S."/>
            <person name="Nandy P."/>
            <person name="Geyer C."/>
            <person name="Yan Y."/>
            <person name="Sichtig H."/>
        </authorList>
    </citation>
    <scope>NUCLEOTIDE SEQUENCE [LARGE SCALE GENOMIC DNA]</scope>
    <source>
        <strain evidence="2">FDAARGOS_652</strain>
    </source>
</reference>
<feature type="domain" description="Trafficking protein particle complex subunit 11" evidence="1">
    <location>
        <begin position="308"/>
        <end position="532"/>
    </location>
</feature>
<name>A0A8X7T882_CANPA</name>
<proteinExistence type="predicted"/>
<dbReference type="AlphaFoldDB" id="A0A8X7T882"/>
<sequence>MENYNRFLLQQLNPLLRIHIEPGIIDTNEVKTLLTQFELYNVKDKVWDNSAIRNRLTTPKYIINTDHEETVDLPKRDKLPNQHSAISPFNKDSPIFPNGILTHQWFEKCITKLPFGLIYVCELEGPGNDVEVIISMKKLKLKLEEIDCKLILLLITPHSIDEERMSMFRAELNFPKPQFLFNLSKVSSPSVSTLQSNCEVLVSKILSSLTKTSHDYYANLEYKLKQRYKKTYDIPPTDEVDTSIELTPKFLEVRNMIKQGMILQFMNPTNLEPGVKILEIAYQDLISIIEGVYAVNLSDHDNTIIDQLLTLVDIIAFHIVRGYFSIEEPIKSLRKHKTHIINVVDVLKRDHDWISVQYEWLAQLMKMIPYSIITNLNTTAVLQMKAKSRNANTLAMMSHFGGIHTPEFDLITNPGLVLVKAYEMSSHSSKRIELLQSAIETLETNQSNALHKSSVSGQDNLDSLLSYLTWLIGEEFFAQGNFKQASDYYEMAYSSLGSAKWLNISHFLLRKLLQCYSKLGVKKSELNTILKLSTISKWFIQDTLVHSGTNVFEFGDGSNTMELDILDSKLHELFFVDALLINEKLVGDTTVNDDILIQIDLKSKLNLDMMKLLLPESTEIKISLNQIDVSFTTIDDKAGSGPIGLKNISITNDATKPRTSTDLIILNGQELSTTFADSANLAIKSYSSPLTIQQVQKATTAGHFQIDVVKLQVTIELKHDGKVIRLNKIELHQSFANSLSQQCKIKLANGTSKPIRLGNDGTNIMVPAHQLLVTPPKPDFTIELNNDVDCYIVGEKLSIPLKCSFKNRGIFHKAELMANVKHGDVVVTWDKLKDDEPLELEAGEESEGDELEHSYVHVLHVYARNWSGEVMNIEVSLAVVYEDVKGGKNGTSNEGREGDEDAAVVAANDASVVYTVFDLQLPVIAEPFKYHYSISPYLDKEFLINIKDGENEGIKGKVDGIDTTKNQFPPLSLRQWRGKLRLVDQYALAVGYETNDDKKDKQLQNDRGLEVVDVNFDIISGLPDLILNIMAKESEYDEYDELFTTQLPPSGKIYRNAQIITSMVVKWKRTRKHGHNSNSENDGGDEDEVVNEFGISEWKVQVPLVDPRVLLYIKQDQSITRSNDDDDGGVFYTFYYVLENPSVHALTFVSELTGLGGTWQLDKPKGGDNAGMEEMQKYINSKPFTIEPNSRKIISFQLKKVHISGKDDGEDGEDGGDAAAATAVKLPTFKLFDINYKVYLYVVPTQSNVKLKDGNLYLV</sequence>
<comment type="caution">
    <text evidence="2">The sequence shown here is derived from an EMBL/GenBank/DDBJ whole genome shotgun (WGS) entry which is preliminary data.</text>
</comment>
<evidence type="ECO:0000313" key="2">
    <source>
        <dbReference type="EMBL" id="KAF6042854.1"/>
    </source>
</evidence>
<accession>A0A8X7T882</accession>
<dbReference type="Pfam" id="PF11817">
    <property type="entry name" value="Foie-gras_1"/>
    <property type="match status" value="1"/>
</dbReference>
<evidence type="ECO:0000313" key="3">
    <source>
        <dbReference type="Proteomes" id="UP000590412"/>
    </source>
</evidence>
<dbReference type="InterPro" id="IPR021773">
    <property type="entry name" value="TPC11"/>
</dbReference>
<dbReference type="EMBL" id="JABWAB010000013">
    <property type="protein sequence ID" value="KAF6042854.1"/>
    <property type="molecule type" value="Genomic_DNA"/>
</dbReference>
<dbReference type="PANTHER" id="PTHR14374">
    <property type="entry name" value="FOIE GRAS"/>
    <property type="match status" value="1"/>
</dbReference>
<dbReference type="PANTHER" id="PTHR14374:SF0">
    <property type="entry name" value="TRAFFICKING PROTEIN PARTICLE COMPLEX SUBUNIT 11"/>
    <property type="match status" value="1"/>
</dbReference>
<gene>
    <name evidence="2" type="ORF">FOB60_005608</name>
</gene>